<protein>
    <submittedName>
        <fullName evidence="7">DUF4149 domain-containing protein</fullName>
    </submittedName>
</protein>
<evidence type="ECO:0000256" key="3">
    <source>
        <dbReference type="ARBA" id="ARBA00022989"/>
    </source>
</evidence>
<feature type="transmembrane region" description="Helical" evidence="5">
    <location>
        <begin position="136"/>
        <end position="154"/>
    </location>
</feature>
<feature type="transmembrane region" description="Helical" evidence="5">
    <location>
        <begin position="7"/>
        <end position="31"/>
    </location>
</feature>
<evidence type="ECO:0000256" key="5">
    <source>
        <dbReference type="SAM" id="Phobius"/>
    </source>
</evidence>
<name>A0ABT7HRW3_9BACT</name>
<evidence type="ECO:0000256" key="2">
    <source>
        <dbReference type="ARBA" id="ARBA00022692"/>
    </source>
</evidence>
<dbReference type="InterPro" id="IPR025423">
    <property type="entry name" value="TMEM205-like"/>
</dbReference>
<reference evidence="7" key="1">
    <citation type="submission" date="2022-08" db="EMBL/GenBank/DDBJ databases">
        <authorList>
            <person name="Wang H."/>
        </authorList>
    </citation>
    <scope>NUCLEOTIDE SEQUENCE</scope>
    <source>
        <strain evidence="7">PS10</strain>
    </source>
</reference>
<reference evidence="7" key="2">
    <citation type="journal article" date="2023" name="Microorganisms">
        <title>Isolation and Genomic Characteristics of Cat-Borne Campylobacter felis sp. nov. and Sheep-Borne Campylobacter ovis sp. nov.</title>
        <authorList>
            <person name="Wang H."/>
            <person name="Li Y."/>
            <person name="Gu Y."/>
            <person name="Zhou G."/>
            <person name="Chen X."/>
            <person name="Zhang X."/>
            <person name="Shao Z."/>
            <person name="Zhang J."/>
            <person name="Zhang M."/>
        </authorList>
    </citation>
    <scope>NUCLEOTIDE SEQUENCE</scope>
    <source>
        <strain evidence="7">PS10</strain>
    </source>
</reference>
<dbReference type="Pfam" id="PF13664">
    <property type="entry name" value="DUF4149"/>
    <property type="match status" value="1"/>
</dbReference>
<evidence type="ECO:0000313" key="8">
    <source>
        <dbReference type="Proteomes" id="UP001173801"/>
    </source>
</evidence>
<proteinExistence type="predicted"/>
<evidence type="ECO:0000313" key="7">
    <source>
        <dbReference type="EMBL" id="MDL0089153.1"/>
    </source>
</evidence>
<keyword evidence="3 5" id="KW-1133">Transmembrane helix</keyword>
<keyword evidence="8" id="KW-1185">Reference proteome</keyword>
<dbReference type="RefSeq" id="WP_284937809.1">
    <property type="nucleotide sequence ID" value="NZ_JANURM010000008.1"/>
</dbReference>
<sequence length="161" mass="18491">MSLKNIYLFLLAVLVGIELSLGVFVAPAIFYPQRFGLEGVLTHFQSGVIMTQIFIKYNYFLIILSAFFMLFELLNARKNERFNIKISRLALAFINLALALVFVFYFTDFIITAQQKGEAFTITNADFNAIHKASEYVMKLMMIAQILLFFMQVISKNEAKN</sequence>
<keyword evidence="2 5" id="KW-0812">Transmembrane</keyword>
<evidence type="ECO:0000256" key="1">
    <source>
        <dbReference type="ARBA" id="ARBA00004370"/>
    </source>
</evidence>
<dbReference type="EMBL" id="JANURM010000008">
    <property type="protein sequence ID" value="MDL0089153.1"/>
    <property type="molecule type" value="Genomic_DNA"/>
</dbReference>
<comment type="caution">
    <text evidence="7">The sequence shown here is derived from an EMBL/GenBank/DDBJ whole genome shotgun (WGS) entry which is preliminary data.</text>
</comment>
<organism evidence="7 8">
    <name type="scientific">Campylobacter gastrosuis</name>
    <dbReference type="NCBI Taxonomy" id="2974576"/>
    <lineage>
        <taxon>Bacteria</taxon>
        <taxon>Pseudomonadati</taxon>
        <taxon>Campylobacterota</taxon>
        <taxon>Epsilonproteobacteria</taxon>
        <taxon>Campylobacterales</taxon>
        <taxon>Campylobacteraceae</taxon>
        <taxon>Campylobacter</taxon>
    </lineage>
</organism>
<comment type="subcellular location">
    <subcellularLocation>
        <location evidence="1">Membrane</location>
    </subcellularLocation>
</comment>
<gene>
    <name evidence="7" type="ORF">NYG85_07230</name>
</gene>
<accession>A0ABT7HRW3</accession>
<dbReference type="Proteomes" id="UP001173801">
    <property type="component" value="Unassembled WGS sequence"/>
</dbReference>
<evidence type="ECO:0000256" key="4">
    <source>
        <dbReference type="ARBA" id="ARBA00023136"/>
    </source>
</evidence>
<keyword evidence="4 5" id="KW-0472">Membrane</keyword>
<feature type="transmembrane region" description="Helical" evidence="5">
    <location>
        <begin position="57"/>
        <end position="74"/>
    </location>
</feature>
<feature type="transmembrane region" description="Helical" evidence="5">
    <location>
        <begin position="86"/>
        <end position="106"/>
    </location>
</feature>
<feature type="domain" description="TMEM205-like" evidence="6">
    <location>
        <begin position="10"/>
        <end position="118"/>
    </location>
</feature>
<evidence type="ECO:0000259" key="6">
    <source>
        <dbReference type="Pfam" id="PF13664"/>
    </source>
</evidence>